<feature type="DNA-binding region" description="H-T-H motif" evidence="4">
    <location>
        <begin position="33"/>
        <end position="52"/>
    </location>
</feature>
<dbReference type="InterPro" id="IPR041612">
    <property type="entry name" value="YfiR_C"/>
</dbReference>
<keyword evidence="2 4" id="KW-0238">DNA-binding</keyword>
<dbReference type="InterPro" id="IPR036271">
    <property type="entry name" value="Tet_transcr_reg_TetR-rel_C_sf"/>
</dbReference>
<comment type="caution">
    <text evidence="6">The sequence shown here is derived from an EMBL/GenBank/DDBJ whole genome shotgun (WGS) entry which is preliminary data.</text>
</comment>
<dbReference type="InterPro" id="IPR001647">
    <property type="entry name" value="HTH_TetR"/>
</dbReference>
<organism evidence="6 7">
    <name type="scientific">Fictibacillus aquaticus</name>
    <dbReference type="NCBI Taxonomy" id="2021314"/>
    <lineage>
        <taxon>Bacteria</taxon>
        <taxon>Bacillati</taxon>
        <taxon>Bacillota</taxon>
        <taxon>Bacilli</taxon>
        <taxon>Bacillales</taxon>
        <taxon>Fictibacillaceae</taxon>
        <taxon>Fictibacillus</taxon>
    </lineage>
</organism>
<evidence type="ECO:0000313" key="7">
    <source>
        <dbReference type="Proteomes" id="UP000215059"/>
    </source>
</evidence>
<dbReference type="Gene3D" id="1.10.10.60">
    <property type="entry name" value="Homeodomain-like"/>
    <property type="match status" value="1"/>
</dbReference>
<dbReference type="PANTHER" id="PTHR47506:SF6">
    <property type="entry name" value="HTH-TYPE TRANSCRIPTIONAL REPRESSOR NEMR"/>
    <property type="match status" value="1"/>
</dbReference>
<dbReference type="RefSeq" id="WP_094253967.1">
    <property type="nucleotide sequence ID" value="NZ_JBHLXL010000004.1"/>
</dbReference>
<dbReference type="AlphaFoldDB" id="A0A235F516"/>
<dbReference type="PRINTS" id="PR00455">
    <property type="entry name" value="HTHTETR"/>
</dbReference>
<dbReference type="SUPFAM" id="SSF46689">
    <property type="entry name" value="Homeodomain-like"/>
    <property type="match status" value="1"/>
</dbReference>
<dbReference type="PROSITE" id="PS50977">
    <property type="entry name" value="HTH_TETR_2"/>
    <property type="match status" value="1"/>
</dbReference>
<reference evidence="6 7" key="1">
    <citation type="submission" date="2017-07" db="EMBL/GenBank/DDBJ databases">
        <title>Fictibacillus sp. nov. GDSW-R2A3 Genome sequencing and assembly.</title>
        <authorList>
            <person name="Mayilraj S."/>
        </authorList>
    </citation>
    <scope>NUCLEOTIDE SEQUENCE [LARGE SCALE GENOMIC DNA]</scope>
    <source>
        <strain evidence="6 7">GDSW-R2A3</strain>
    </source>
</reference>
<dbReference type="EMBL" id="NOII01000021">
    <property type="protein sequence ID" value="OYD56298.1"/>
    <property type="molecule type" value="Genomic_DNA"/>
</dbReference>
<sequence length="204" mass="24419">MPKVSEQYKEEKRNAILESALRCFGQKGYQATIIDDIVADSKISKGAIYNYFASKEEIYLQLLQKRSDEFFTDAEQRFTDLPNAMSKVRFLFERFRKQVLTEQNKQATRVYIEFWLYSSRQEDLRNVMEQRYEQFISYIKSIIEEGQKTGEFKQDLDSTQMSQIFWAMRDGSGLHYSFLGDQKKYEQTWKVLEELFVQYISERP</sequence>
<evidence type="ECO:0000256" key="4">
    <source>
        <dbReference type="PROSITE-ProRule" id="PRU00335"/>
    </source>
</evidence>
<protein>
    <recommendedName>
        <fullName evidence="5">HTH tetR-type domain-containing protein</fullName>
    </recommendedName>
</protein>
<dbReference type="InterPro" id="IPR009057">
    <property type="entry name" value="Homeodomain-like_sf"/>
</dbReference>
<evidence type="ECO:0000256" key="1">
    <source>
        <dbReference type="ARBA" id="ARBA00023015"/>
    </source>
</evidence>
<dbReference type="PANTHER" id="PTHR47506">
    <property type="entry name" value="TRANSCRIPTIONAL REGULATORY PROTEIN"/>
    <property type="match status" value="1"/>
</dbReference>
<accession>A0A235F516</accession>
<evidence type="ECO:0000256" key="3">
    <source>
        <dbReference type="ARBA" id="ARBA00023163"/>
    </source>
</evidence>
<keyword evidence="7" id="KW-1185">Reference proteome</keyword>
<dbReference type="Pfam" id="PF17922">
    <property type="entry name" value="TetR_C_17"/>
    <property type="match status" value="1"/>
</dbReference>
<dbReference type="OrthoDB" id="9814703at2"/>
<proteinExistence type="predicted"/>
<evidence type="ECO:0000259" key="5">
    <source>
        <dbReference type="PROSITE" id="PS50977"/>
    </source>
</evidence>
<keyword evidence="1" id="KW-0805">Transcription regulation</keyword>
<feature type="domain" description="HTH tetR-type" evidence="5">
    <location>
        <begin position="10"/>
        <end position="70"/>
    </location>
</feature>
<dbReference type="Pfam" id="PF00440">
    <property type="entry name" value="TetR_N"/>
    <property type="match status" value="1"/>
</dbReference>
<dbReference type="Gene3D" id="1.10.357.10">
    <property type="entry name" value="Tetracycline Repressor, domain 2"/>
    <property type="match status" value="1"/>
</dbReference>
<dbReference type="SUPFAM" id="SSF48498">
    <property type="entry name" value="Tetracyclin repressor-like, C-terminal domain"/>
    <property type="match status" value="1"/>
</dbReference>
<dbReference type="GO" id="GO:0003677">
    <property type="term" value="F:DNA binding"/>
    <property type="evidence" value="ECO:0007669"/>
    <property type="project" value="UniProtKB-UniRule"/>
</dbReference>
<gene>
    <name evidence="6" type="ORF">CGZ90_18285</name>
</gene>
<evidence type="ECO:0000256" key="2">
    <source>
        <dbReference type="ARBA" id="ARBA00023125"/>
    </source>
</evidence>
<name>A0A235F516_9BACL</name>
<dbReference type="Proteomes" id="UP000215059">
    <property type="component" value="Unassembled WGS sequence"/>
</dbReference>
<evidence type="ECO:0000313" key="6">
    <source>
        <dbReference type="EMBL" id="OYD56298.1"/>
    </source>
</evidence>
<keyword evidence="3" id="KW-0804">Transcription</keyword>